<feature type="region of interest" description="Disordered" evidence="1">
    <location>
        <begin position="91"/>
        <end position="117"/>
    </location>
</feature>
<dbReference type="EMBL" id="GG703064">
    <property type="protein sequence ID" value="KOB89734.1"/>
    <property type="molecule type" value="Genomic_DNA"/>
</dbReference>
<reference evidence="3" key="1">
    <citation type="submission" date="2006-09" db="EMBL/GenBank/DDBJ databases">
        <title>Annotation of Plasmodium falciparum Dd2.</title>
        <authorList>
            <consortium name="The Broad Institute Genome Sequencing Platform"/>
            <person name="Volkman S.K."/>
            <person name="Neafsey D.E."/>
            <person name="Dash A.P."/>
            <person name="Chitnis C.E."/>
            <person name="Hartl D.L."/>
            <person name="Young S.K."/>
            <person name="Zeng Q."/>
            <person name="Koehrsen M."/>
            <person name="Alvarado L."/>
            <person name="Berlin A."/>
            <person name="Borenstein D."/>
            <person name="Chapman S.B."/>
            <person name="Chen Z."/>
            <person name="Engels R."/>
            <person name="Freedman E."/>
            <person name="Gellesch M."/>
            <person name="Goldberg J."/>
            <person name="Griggs A."/>
            <person name="Gujja S."/>
            <person name="Heilman E.R."/>
            <person name="Heiman D.I."/>
            <person name="Howarth C."/>
            <person name="Jen D."/>
            <person name="Larson L."/>
            <person name="Mehta T."/>
            <person name="Neiman D."/>
            <person name="Park D."/>
            <person name="Pearson M."/>
            <person name="Roberts A."/>
            <person name="Saif S."/>
            <person name="Shea T."/>
            <person name="Shenoy N."/>
            <person name="Sisk P."/>
            <person name="Stolte C."/>
            <person name="Sykes S."/>
            <person name="Walk T."/>
            <person name="White J."/>
            <person name="Yandava C."/>
            <person name="Haas B."/>
            <person name="Henn M.R."/>
            <person name="Nusbaum C."/>
            <person name="Birren B."/>
        </authorList>
    </citation>
    <scope>NUCLEOTIDE SEQUENCE [LARGE SCALE GENOMIC DNA]</scope>
</reference>
<name>A0A0L7MA49_PLAF4</name>
<proteinExistence type="predicted"/>
<evidence type="ECO:0000313" key="3">
    <source>
        <dbReference type="Proteomes" id="UP000054282"/>
    </source>
</evidence>
<dbReference type="KEGG" id="pfd:PFDG_05287"/>
<reference evidence="3" key="2">
    <citation type="submission" date="2006-09" db="EMBL/GenBank/DDBJ databases">
        <title>The genome sequence of Plasmodium falciparum Dd2.</title>
        <authorList>
            <consortium name="The Broad Institute Genome Sequencing Platform"/>
            <person name="Birren B."/>
            <person name="Lander E."/>
            <person name="Galagan J."/>
            <person name="Nusbaum C."/>
            <person name="Devon K."/>
            <person name="Henn M."/>
            <person name="Jaffe D."/>
            <person name="Butler J."/>
            <person name="Alvarez P."/>
            <person name="Gnerre S."/>
            <person name="Grabherr M."/>
            <person name="Kleber M."/>
            <person name="Mauceli E."/>
            <person name="Brockman W."/>
            <person name="MacCallum I.A."/>
            <person name="Rounsley S."/>
            <person name="Young S."/>
            <person name="LaButti K."/>
            <person name="Pushparaj V."/>
            <person name="DeCaprio D."/>
            <person name="Crawford M."/>
            <person name="Koehrsen M."/>
            <person name="Engels R."/>
            <person name="Montgomery P."/>
            <person name="Pearson M."/>
            <person name="Howarth C."/>
            <person name="Larson L."/>
            <person name="Luoma S."/>
            <person name="White J."/>
            <person name="Kodira C."/>
            <person name="Zeng Q."/>
            <person name="O'Leary S."/>
            <person name="Yandava C."/>
            <person name="Alvarado L."/>
            <person name="Wirth D."/>
            <person name="Volkman S."/>
            <person name="Hartl D."/>
        </authorList>
    </citation>
    <scope>NUCLEOTIDE SEQUENCE [LARGE SCALE GENOMIC DNA]</scope>
</reference>
<feature type="compositionally biased region" description="Basic and acidic residues" evidence="1">
    <location>
        <begin position="23"/>
        <end position="42"/>
    </location>
</feature>
<gene>
    <name evidence="2" type="ORF">PFDG_05287</name>
</gene>
<dbReference type="Proteomes" id="UP000054282">
    <property type="component" value="Unassembled WGS sequence"/>
</dbReference>
<accession>A0A0L7MA49</accession>
<organism evidence="2 3">
    <name type="scientific">Plasmodium falciparum (isolate Dd2)</name>
    <dbReference type="NCBI Taxonomy" id="57267"/>
    <lineage>
        <taxon>Eukaryota</taxon>
        <taxon>Sar</taxon>
        <taxon>Alveolata</taxon>
        <taxon>Apicomplexa</taxon>
        <taxon>Aconoidasida</taxon>
        <taxon>Haemosporida</taxon>
        <taxon>Plasmodiidae</taxon>
        <taxon>Plasmodium</taxon>
        <taxon>Plasmodium (Laverania)</taxon>
    </lineage>
</organism>
<evidence type="ECO:0000313" key="2">
    <source>
        <dbReference type="EMBL" id="KOB89734.1"/>
    </source>
</evidence>
<feature type="compositionally biased region" description="Low complexity" evidence="1">
    <location>
        <begin position="103"/>
        <end position="117"/>
    </location>
</feature>
<sequence length="160" mass="18731">MCTPLVSQKKLNDTKAKNVLSNNDHRNKEDKQKNVIDQENNNKQKSNTTPYDIFKRDMHEITICTVQNLNYCIDALFERTNGDIYSLPFKKEKKNKHPRKKINNNNHNHNNNCNNNNSNSSSSSVCSSSSSCCFYYCDEYFPTLKEYSFIFNRKIVEQLI</sequence>
<feature type="compositionally biased region" description="Basic residues" evidence="1">
    <location>
        <begin position="91"/>
        <end position="102"/>
    </location>
</feature>
<dbReference type="AlphaFoldDB" id="A0A0L7MA49"/>
<feature type="region of interest" description="Disordered" evidence="1">
    <location>
        <begin position="1"/>
        <end position="51"/>
    </location>
</feature>
<protein>
    <submittedName>
        <fullName evidence="2">Uncharacterized protein</fullName>
    </submittedName>
</protein>
<evidence type="ECO:0000256" key="1">
    <source>
        <dbReference type="SAM" id="MobiDB-lite"/>
    </source>
</evidence>